<sequence>MFSFSYRSFRNHLRSPLEQSEVRFLIRTFSYSALYFLLFGIFISCVHWIVFKVLGSSPAVYLILTFLGILCYFPLSFFALKYRNNPLRVPTSFVMTAYMTLFSTFVLIFLGLSGVLGHVLLGSEAMGKTQQHVLLTILAVFGVTCFVYLIPAAMAFFISSRRTVMTLNRFLNFCYLLYIALFVVTVLVAFLGLSLSGVLHIVLFLLVSVLLFFSPVLTVYRMKTVAHYINYEDPFERKRWENYFTFEITFQLLQIAAHVLRIVIMFMHLGPKTRLR</sequence>
<feature type="transmembrane region" description="Helical" evidence="1">
    <location>
        <begin position="92"/>
        <end position="121"/>
    </location>
</feature>
<feature type="transmembrane region" description="Helical" evidence="1">
    <location>
        <begin position="243"/>
        <end position="267"/>
    </location>
</feature>
<dbReference type="AlphaFoldDB" id="A0A478FQE3"/>
<evidence type="ECO:0000256" key="1">
    <source>
        <dbReference type="SAM" id="Phobius"/>
    </source>
</evidence>
<reference evidence="2 3" key="1">
    <citation type="submission" date="2019-01" db="EMBL/GenBank/DDBJ databases">
        <title>Draft genome sequences of Candidatus Mycoplasma haemohominis SWG34-3 identified from a patient with pyrexia, anemia and liver dysfunction.</title>
        <authorList>
            <person name="Sekizuka T."/>
            <person name="Hattori N."/>
            <person name="Katano H."/>
            <person name="Takuma T."/>
            <person name="Ito T."/>
            <person name="Arai N."/>
            <person name="Yanai R."/>
            <person name="Ishii S."/>
            <person name="Miura Y."/>
            <person name="Tokunaga T."/>
            <person name="Watanabe H."/>
            <person name="Nomura N."/>
            <person name="Eguchi J."/>
            <person name="Arai T."/>
            <person name="Hasegawa H."/>
            <person name="Nakamaki T."/>
            <person name="Wakita T."/>
            <person name="Niki Y."/>
            <person name="Kuroda M."/>
        </authorList>
    </citation>
    <scope>NUCLEOTIDE SEQUENCE [LARGE SCALE GENOMIC DNA]</scope>
    <source>
        <strain evidence="2">SWG34-3</strain>
    </source>
</reference>
<evidence type="ECO:0000313" key="3">
    <source>
        <dbReference type="Proteomes" id="UP000324831"/>
    </source>
</evidence>
<keyword evidence="1" id="KW-0812">Transmembrane</keyword>
<gene>
    <name evidence="2" type="ORF">MHSWG343_07740</name>
</gene>
<feature type="transmembrane region" description="Helical" evidence="1">
    <location>
        <begin position="60"/>
        <end position="80"/>
    </location>
</feature>
<protein>
    <recommendedName>
        <fullName evidence="4">Inhibitor of apoptosis-promoting Bax1</fullName>
    </recommendedName>
</protein>
<dbReference type="EMBL" id="BIMN01000004">
    <property type="protein sequence ID" value="GCE63768.1"/>
    <property type="molecule type" value="Genomic_DNA"/>
</dbReference>
<feature type="transmembrane region" description="Helical" evidence="1">
    <location>
        <begin position="33"/>
        <end position="54"/>
    </location>
</feature>
<keyword evidence="1" id="KW-1133">Transmembrane helix</keyword>
<feature type="transmembrane region" description="Helical" evidence="1">
    <location>
        <begin position="170"/>
        <end position="192"/>
    </location>
</feature>
<keyword evidence="1" id="KW-0472">Membrane</keyword>
<comment type="caution">
    <text evidence="2">The sequence shown here is derived from an EMBL/GenBank/DDBJ whole genome shotgun (WGS) entry which is preliminary data.</text>
</comment>
<name>A0A478FQE3_9MOLU</name>
<evidence type="ECO:0000313" key="2">
    <source>
        <dbReference type="EMBL" id="GCE63768.1"/>
    </source>
</evidence>
<accession>A0A478FQE3</accession>
<feature type="transmembrane region" description="Helical" evidence="1">
    <location>
        <begin position="133"/>
        <end position="158"/>
    </location>
</feature>
<dbReference type="Proteomes" id="UP000324831">
    <property type="component" value="Unassembled WGS sequence"/>
</dbReference>
<feature type="transmembrane region" description="Helical" evidence="1">
    <location>
        <begin position="198"/>
        <end position="222"/>
    </location>
</feature>
<evidence type="ECO:0008006" key="4">
    <source>
        <dbReference type="Google" id="ProtNLM"/>
    </source>
</evidence>
<proteinExistence type="predicted"/>
<organism evidence="2 3">
    <name type="scientific">Candidatus Mycoplasma haematohominis</name>
    <dbReference type="NCBI Taxonomy" id="1494318"/>
    <lineage>
        <taxon>Bacteria</taxon>
        <taxon>Bacillati</taxon>
        <taxon>Mycoplasmatota</taxon>
        <taxon>Mollicutes</taxon>
        <taxon>Mycoplasmataceae</taxon>
        <taxon>Mycoplasma</taxon>
    </lineage>
</organism>